<accession>A0A8S1IQT4</accession>
<evidence type="ECO:0000313" key="3">
    <source>
        <dbReference type="Proteomes" id="UP000708148"/>
    </source>
</evidence>
<organism evidence="2 3">
    <name type="scientific">Ostreobium quekettii</name>
    <dbReference type="NCBI Taxonomy" id="121088"/>
    <lineage>
        <taxon>Eukaryota</taxon>
        <taxon>Viridiplantae</taxon>
        <taxon>Chlorophyta</taxon>
        <taxon>core chlorophytes</taxon>
        <taxon>Ulvophyceae</taxon>
        <taxon>TCBD clade</taxon>
        <taxon>Bryopsidales</taxon>
        <taxon>Ostreobineae</taxon>
        <taxon>Ostreobiaceae</taxon>
        <taxon>Ostreobium</taxon>
    </lineage>
</organism>
<dbReference type="CDD" id="cd00118">
    <property type="entry name" value="LysM"/>
    <property type="match status" value="2"/>
</dbReference>
<dbReference type="InterPro" id="IPR036779">
    <property type="entry name" value="LysM_dom_sf"/>
</dbReference>
<comment type="caution">
    <text evidence="2">The sequence shown here is derived from an EMBL/GenBank/DDBJ whole genome shotgun (WGS) entry which is preliminary data.</text>
</comment>
<evidence type="ECO:0000313" key="2">
    <source>
        <dbReference type="EMBL" id="CAD7697520.1"/>
    </source>
</evidence>
<protein>
    <recommendedName>
        <fullName evidence="1">LysM domain-containing protein</fullName>
    </recommendedName>
</protein>
<dbReference type="PANTHER" id="PTHR37179">
    <property type="entry name" value="TRANSGLYCOSYLASE"/>
    <property type="match status" value="1"/>
</dbReference>
<gene>
    <name evidence="2" type="ORF">OSTQU699_LOCUS2879</name>
</gene>
<dbReference type="SUPFAM" id="SSF53955">
    <property type="entry name" value="Lysozyme-like"/>
    <property type="match status" value="1"/>
</dbReference>
<name>A0A8S1IQT4_9CHLO</name>
<feature type="domain" description="LysM" evidence="1">
    <location>
        <begin position="211"/>
        <end position="256"/>
    </location>
</feature>
<dbReference type="InterPro" id="IPR023346">
    <property type="entry name" value="Lysozyme-like_dom_sf"/>
</dbReference>
<sequence>MGCMCSQPKVVEHDRPKAEHFTSIRHEPTGRPRSILSPRRIRSGSSVSQTLSVQEVLELAQEVVREDFQGSVDPLTVAAIALIESSGNAKAFRWEENLGEARHGLCLMLFSTVRWLMSLGHNEHTASSASGLQSPKVALYFGAAYLNHLSEFNGEPRSEEFVVRSYHKGPKCTDTSLTDHYWRKYRQARQQLQRLHWAMGGQDSEGSEGPLMHIVQSGESLSLIAKVCGTTVVDILAANPEIKDANGIRAGDCIEIPVKSILPRFYVVQSGDTMASIARRHEVSLMRLLKVNPDIKSPSHIQAGWVVSLPGLRGTSCEQVDLFDRSDLICSSVDDGMSFLAAMAGKYGISLSDGMPGEGIGIHSQSDGMSRLGARFNALRVGGPRI</sequence>
<evidence type="ECO:0000259" key="1">
    <source>
        <dbReference type="PROSITE" id="PS51782"/>
    </source>
</evidence>
<dbReference type="OrthoDB" id="548381at2759"/>
<dbReference type="InterPro" id="IPR008258">
    <property type="entry name" value="Transglycosylase_SLT_dom_1"/>
</dbReference>
<dbReference type="PANTHER" id="PTHR37179:SF1">
    <property type="entry name" value="TRANSGLYCOSYLASE"/>
    <property type="match status" value="1"/>
</dbReference>
<dbReference type="SUPFAM" id="SSF54106">
    <property type="entry name" value="LysM domain"/>
    <property type="match status" value="2"/>
</dbReference>
<feature type="domain" description="LysM" evidence="1">
    <location>
        <begin position="264"/>
        <end position="309"/>
    </location>
</feature>
<proteinExistence type="predicted"/>
<dbReference type="Gene3D" id="1.10.530.10">
    <property type="match status" value="1"/>
</dbReference>
<dbReference type="PROSITE" id="PS51782">
    <property type="entry name" value="LYSM"/>
    <property type="match status" value="2"/>
</dbReference>
<dbReference type="SMART" id="SM00257">
    <property type="entry name" value="LysM"/>
    <property type="match status" value="2"/>
</dbReference>
<dbReference type="AlphaFoldDB" id="A0A8S1IQT4"/>
<keyword evidence="3" id="KW-1185">Reference proteome</keyword>
<dbReference type="InterPro" id="IPR018392">
    <property type="entry name" value="LysM"/>
</dbReference>
<dbReference type="Pfam" id="PF01464">
    <property type="entry name" value="SLT"/>
    <property type="match status" value="1"/>
</dbReference>
<dbReference type="EMBL" id="CAJHUC010000670">
    <property type="protein sequence ID" value="CAD7697520.1"/>
    <property type="molecule type" value="Genomic_DNA"/>
</dbReference>
<dbReference type="Gene3D" id="3.10.350.10">
    <property type="entry name" value="LysM domain"/>
    <property type="match status" value="2"/>
</dbReference>
<dbReference type="Proteomes" id="UP000708148">
    <property type="component" value="Unassembled WGS sequence"/>
</dbReference>
<reference evidence="2" key="1">
    <citation type="submission" date="2020-12" db="EMBL/GenBank/DDBJ databases">
        <authorList>
            <person name="Iha C."/>
        </authorList>
    </citation>
    <scope>NUCLEOTIDE SEQUENCE</scope>
</reference>
<dbReference type="Pfam" id="PF01476">
    <property type="entry name" value="LysM"/>
    <property type="match status" value="2"/>
</dbReference>